<dbReference type="InterPro" id="IPR023393">
    <property type="entry name" value="START-like_dom_sf"/>
</dbReference>
<evidence type="ECO:0000313" key="2">
    <source>
        <dbReference type="EMBL" id="WAQ98454.1"/>
    </source>
</evidence>
<organism evidence="2 3">
    <name type="scientific">Mya arenaria</name>
    <name type="common">Soft-shell clam</name>
    <dbReference type="NCBI Taxonomy" id="6604"/>
    <lineage>
        <taxon>Eukaryota</taxon>
        <taxon>Metazoa</taxon>
        <taxon>Spiralia</taxon>
        <taxon>Lophotrochozoa</taxon>
        <taxon>Mollusca</taxon>
        <taxon>Bivalvia</taxon>
        <taxon>Autobranchia</taxon>
        <taxon>Heteroconchia</taxon>
        <taxon>Euheterodonta</taxon>
        <taxon>Imparidentia</taxon>
        <taxon>Neoheterodontei</taxon>
        <taxon>Myida</taxon>
        <taxon>Myoidea</taxon>
        <taxon>Myidae</taxon>
        <taxon>Mya</taxon>
    </lineage>
</organism>
<feature type="domain" description="START" evidence="1">
    <location>
        <begin position="27"/>
        <end position="185"/>
    </location>
</feature>
<dbReference type="EMBL" id="CP111014">
    <property type="protein sequence ID" value="WAQ98454.1"/>
    <property type="molecule type" value="Genomic_DNA"/>
</dbReference>
<dbReference type="InterPro" id="IPR002913">
    <property type="entry name" value="START_lipid-bd_dom"/>
</dbReference>
<dbReference type="PROSITE" id="PS50848">
    <property type="entry name" value="START"/>
    <property type="match status" value="1"/>
</dbReference>
<dbReference type="Gene3D" id="3.30.530.20">
    <property type="match status" value="1"/>
</dbReference>
<dbReference type="CDD" id="cd08871">
    <property type="entry name" value="START_STARD10-like"/>
    <property type="match status" value="1"/>
</dbReference>
<reference evidence="2" key="1">
    <citation type="submission" date="2022-11" db="EMBL/GenBank/DDBJ databases">
        <title>Centuries of genome instability and evolution in soft-shell clam transmissible cancer (bioRxiv).</title>
        <authorList>
            <person name="Hart S.F.M."/>
            <person name="Yonemitsu M.A."/>
            <person name="Giersch R.M."/>
            <person name="Beal B.F."/>
            <person name="Arriagada G."/>
            <person name="Davis B.W."/>
            <person name="Ostrander E.A."/>
            <person name="Goff S.P."/>
            <person name="Metzger M.J."/>
        </authorList>
    </citation>
    <scope>NUCLEOTIDE SEQUENCE</scope>
    <source>
        <strain evidence="2">MELC-2E11</strain>
        <tissue evidence="2">Siphon/mantle</tissue>
    </source>
</reference>
<evidence type="ECO:0000259" key="1">
    <source>
        <dbReference type="PROSITE" id="PS50848"/>
    </source>
</evidence>
<dbReference type="Proteomes" id="UP001164746">
    <property type="component" value="Chromosome 3"/>
</dbReference>
<dbReference type="PANTHER" id="PTHR19308:SF14">
    <property type="entry name" value="START DOMAIN-CONTAINING PROTEIN"/>
    <property type="match status" value="1"/>
</dbReference>
<sequence>MLSVLQVGEIRVADDSDFRRLKALSDDSQNWKQEYQKNATSVWTKNNEVCNFKIIKVRTTFEDVSAEVLYDVLHDPEYRKTWDHSMMDGYEICAINPNNDIGYYALRSPPPLRNRDFVTQRSWLDTGAEKWILNHSVNHEACPPRKGFIRGISYLTGYLIRQMGDKVQFTYVAQSDPRGKLPVWVHNPHLKPWIFPEQMTLPRLDMSQIKPLTTAVSSESLDESGVNEDEVAVEEYVND</sequence>
<dbReference type="PANTHER" id="PTHR19308">
    <property type="entry name" value="PHOSPHATIDYLCHOLINE TRANSFER PROTEIN"/>
    <property type="match status" value="1"/>
</dbReference>
<dbReference type="SUPFAM" id="SSF55961">
    <property type="entry name" value="Bet v1-like"/>
    <property type="match status" value="1"/>
</dbReference>
<dbReference type="InterPro" id="IPR051213">
    <property type="entry name" value="START_lipid_transfer"/>
</dbReference>
<evidence type="ECO:0000313" key="3">
    <source>
        <dbReference type="Proteomes" id="UP001164746"/>
    </source>
</evidence>
<name>A0ABY7DM64_MYAAR</name>
<gene>
    <name evidence="2" type="ORF">MAR_022827</name>
</gene>
<dbReference type="InterPro" id="IPR041951">
    <property type="entry name" value="STARD10_START"/>
</dbReference>
<dbReference type="Pfam" id="PF01852">
    <property type="entry name" value="START"/>
    <property type="match status" value="1"/>
</dbReference>
<keyword evidence="3" id="KW-1185">Reference proteome</keyword>
<protein>
    <submittedName>
        <fullName evidence="2">STA10-like protein</fullName>
    </submittedName>
</protein>
<dbReference type="SMART" id="SM00234">
    <property type="entry name" value="START"/>
    <property type="match status" value="1"/>
</dbReference>
<proteinExistence type="predicted"/>
<accession>A0ABY7DM64</accession>